<reference evidence="2 3" key="1">
    <citation type="submission" date="2014-04" db="EMBL/GenBank/DDBJ databases">
        <authorList>
            <consortium name="DOE Joint Genome Institute"/>
            <person name="Kuo A."/>
            <person name="Kohler A."/>
            <person name="Costa M.D."/>
            <person name="Nagy L.G."/>
            <person name="Floudas D."/>
            <person name="Copeland A."/>
            <person name="Barry K.W."/>
            <person name="Cichocki N."/>
            <person name="Veneault-Fourrey C."/>
            <person name="LaButti K."/>
            <person name="Lindquist E.A."/>
            <person name="Lipzen A."/>
            <person name="Lundell T."/>
            <person name="Morin E."/>
            <person name="Murat C."/>
            <person name="Sun H."/>
            <person name="Tunlid A."/>
            <person name="Henrissat B."/>
            <person name="Grigoriev I.V."/>
            <person name="Hibbett D.S."/>
            <person name="Martin F."/>
            <person name="Nordberg H.P."/>
            <person name="Cantor M.N."/>
            <person name="Hua S.X."/>
        </authorList>
    </citation>
    <scope>NUCLEOTIDE SEQUENCE [LARGE SCALE GENOMIC DNA]</scope>
    <source>
        <strain evidence="2 3">Marx 270</strain>
    </source>
</reference>
<protein>
    <submittedName>
        <fullName evidence="2">Uncharacterized protein</fullName>
    </submittedName>
</protein>
<feature type="compositionally biased region" description="Basic residues" evidence="1">
    <location>
        <begin position="1"/>
        <end position="14"/>
    </location>
</feature>
<proteinExistence type="predicted"/>
<dbReference type="EMBL" id="KN832046">
    <property type="protein sequence ID" value="KIN96447.1"/>
    <property type="molecule type" value="Genomic_DNA"/>
</dbReference>
<name>A0A0C3IHG0_PISTI</name>
<evidence type="ECO:0000313" key="2">
    <source>
        <dbReference type="EMBL" id="KIN96447.1"/>
    </source>
</evidence>
<reference evidence="3" key="2">
    <citation type="submission" date="2015-01" db="EMBL/GenBank/DDBJ databases">
        <title>Evolutionary Origins and Diversification of the Mycorrhizal Mutualists.</title>
        <authorList>
            <consortium name="DOE Joint Genome Institute"/>
            <consortium name="Mycorrhizal Genomics Consortium"/>
            <person name="Kohler A."/>
            <person name="Kuo A."/>
            <person name="Nagy L.G."/>
            <person name="Floudas D."/>
            <person name="Copeland A."/>
            <person name="Barry K.W."/>
            <person name="Cichocki N."/>
            <person name="Veneault-Fourrey C."/>
            <person name="LaButti K."/>
            <person name="Lindquist E.A."/>
            <person name="Lipzen A."/>
            <person name="Lundell T."/>
            <person name="Morin E."/>
            <person name="Murat C."/>
            <person name="Riley R."/>
            <person name="Ohm R."/>
            <person name="Sun H."/>
            <person name="Tunlid A."/>
            <person name="Henrissat B."/>
            <person name="Grigoriev I.V."/>
            <person name="Hibbett D.S."/>
            <person name="Martin F."/>
        </authorList>
    </citation>
    <scope>NUCLEOTIDE SEQUENCE [LARGE SCALE GENOMIC DNA]</scope>
    <source>
        <strain evidence="3">Marx 270</strain>
    </source>
</reference>
<dbReference type="Proteomes" id="UP000054217">
    <property type="component" value="Unassembled WGS sequence"/>
</dbReference>
<dbReference type="InParanoid" id="A0A0C3IHG0"/>
<dbReference type="HOGENOM" id="CLU_2688780_0_0_1"/>
<gene>
    <name evidence="2" type="ORF">M404DRAFT_245935</name>
</gene>
<accession>A0A0C3IHG0</accession>
<keyword evidence="3" id="KW-1185">Reference proteome</keyword>
<evidence type="ECO:0000256" key="1">
    <source>
        <dbReference type="SAM" id="MobiDB-lite"/>
    </source>
</evidence>
<evidence type="ECO:0000313" key="3">
    <source>
        <dbReference type="Proteomes" id="UP000054217"/>
    </source>
</evidence>
<organism evidence="2 3">
    <name type="scientific">Pisolithus tinctorius Marx 270</name>
    <dbReference type="NCBI Taxonomy" id="870435"/>
    <lineage>
        <taxon>Eukaryota</taxon>
        <taxon>Fungi</taxon>
        <taxon>Dikarya</taxon>
        <taxon>Basidiomycota</taxon>
        <taxon>Agaricomycotina</taxon>
        <taxon>Agaricomycetes</taxon>
        <taxon>Agaricomycetidae</taxon>
        <taxon>Boletales</taxon>
        <taxon>Sclerodermatineae</taxon>
        <taxon>Pisolithaceae</taxon>
        <taxon>Pisolithus</taxon>
    </lineage>
</organism>
<sequence>MLRFRIKRKGKKKNFNNGGGVVHQEANGGLSFSLQLCYPTQFRIDDGDDSAEIGGRSNGHSVHRPIHLFQGEEA</sequence>
<feature type="region of interest" description="Disordered" evidence="1">
    <location>
        <begin position="1"/>
        <end position="20"/>
    </location>
</feature>
<dbReference type="AlphaFoldDB" id="A0A0C3IHG0"/>